<dbReference type="AlphaFoldDB" id="A0A4U6W737"/>
<proteinExistence type="predicted"/>
<keyword evidence="1" id="KW-1133">Transmembrane helix</keyword>
<dbReference type="Gramene" id="TKW37655">
    <property type="protein sequence ID" value="TKW37655"/>
    <property type="gene ID" value="SEVIR_1G062250v2"/>
</dbReference>
<keyword evidence="1" id="KW-0812">Transmembrane</keyword>
<evidence type="ECO:0000256" key="1">
    <source>
        <dbReference type="SAM" id="Phobius"/>
    </source>
</evidence>
<evidence type="ECO:0000313" key="3">
    <source>
        <dbReference type="EMBL" id="TKW37655.1"/>
    </source>
</evidence>
<feature type="transmembrane region" description="Helical" evidence="1">
    <location>
        <begin position="126"/>
        <end position="148"/>
    </location>
</feature>
<organism evidence="3 4">
    <name type="scientific">Setaria viridis</name>
    <name type="common">Green bristlegrass</name>
    <name type="synonym">Setaria italica subsp. viridis</name>
    <dbReference type="NCBI Taxonomy" id="4556"/>
    <lineage>
        <taxon>Eukaryota</taxon>
        <taxon>Viridiplantae</taxon>
        <taxon>Streptophyta</taxon>
        <taxon>Embryophyta</taxon>
        <taxon>Tracheophyta</taxon>
        <taxon>Spermatophyta</taxon>
        <taxon>Magnoliopsida</taxon>
        <taxon>Liliopsida</taxon>
        <taxon>Poales</taxon>
        <taxon>Poaceae</taxon>
        <taxon>PACMAD clade</taxon>
        <taxon>Panicoideae</taxon>
        <taxon>Panicodae</taxon>
        <taxon>Paniceae</taxon>
        <taxon>Cenchrinae</taxon>
        <taxon>Setaria</taxon>
    </lineage>
</organism>
<feature type="signal peptide" evidence="2">
    <location>
        <begin position="1"/>
        <end position="16"/>
    </location>
</feature>
<dbReference type="EMBL" id="CM016552">
    <property type="protein sequence ID" value="TKW37655.1"/>
    <property type="molecule type" value="Genomic_DNA"/>
</dbReference>
<sequence>MALCRLLLLLVAVAAASSLLAAASPAVLHAAHEPEPPSGELPAAAPRNVVVDDDDALRCGACGLIIIPPDMIRAAAPAGPRGVYNVTVMFRAARRRGQYYYHIIPGGGVPPGSVAGDDDGGHREELFVPVLIAAHLVSGAPIIFLFCLELIINIRGDGDEAYSGDAAVPVKSELADLVHADAVKLPRGDI</sequence>
<evidence type="ECO:0000313" key="4">
    <source>
        <dbReference type="Proteomes" id="UP000298652"/>
    </source>
</evidence>
<keyword evidence="2" id="KW-0732">Signal</keyword>
<evidence type="ECO:0000256" key="2">
    <source>
        <dbReference type="SAM" id="SignalP"/>
    </source>
</evidence>
<keyword evidence="1" id="KW-0472">Membrane</keyword>
<gene>
    <name evidence="3" type="ORF">SEVIR_1G062250v2</name>
</gene>
<dbReference type="Proteomes" id="UP000298652">
    <property type="component" value="Chromosome 1"/>
</dbReference>
<protein>
    <submittedName>
        <fullName evidence="3">Uncharacterized protein</fullName>
    </submittedName>
</protein>
<accession>A0A4U6W737</accession>
<name>A0A4U6W737_SETVI</name>
<feature type="chain" id="PRO_5020284071" evidence="2">
    <location>
        <begin position="17"/>
        <end position="190"/>
    </location>
</feature>
<keyword evidence="4" id="KW-1185">Reference proteome</keyword>
<reference evidence="3" key="1">
    <citation type="submission" date="2019-03" db="EMBL/GenBank/DDBJ databases">
        <title>WGS assembly of Setaria viridis.</title>
        <authorList>
            <person name="Huang P."/>
            <person name="Jenkins J."/>
            <person name="Grimwood J."/>
            <person name="Barry K."/>
            <person name="Healey A."/>
            <person name="Mamidi S."/>
            <person name="Sreedasyam A."/>
            <person name="Shu S."/>
            <person name="Feldman M."/>
            <person name="Wu J."/>
            <person name="Yu Y."/>
            <person name="Chen C."/>
            <person name="Johnson J."/>
            <person name="Rokhsar D."/>
            <person name="Baxter I."/>
            <person name="Schmutz J."/>
            <person name="Brutnell T."/>
            <person name="Kellogg E."/>
        </authorList>
    </citation>
    <scope>NUCLEOTIDE SEQUENCE [LARGE SCALE GENOMIC DNA]</scope>
</reference>